<evidence type="ECO:0000313" key="1">
    <source>
        <dbReference type="EMBL" id="EDH8303050.1"/>
    </source>
</evidence>
<sequence>MKLDAIEGLMGMGYSFEEAAVIRPFLSRHFSVWQALPEDGPTGKLVERFVERVLNRNRNEFSLRWADGKERKHLNPNPWCMLVFRCDGEEFTFPAIEFVRRYGLAIYTELGTNGAGRVLVYDRGELRIKTKQLAELYHERHVAELV</sequence>
<name>A0A635R8B2_SALET</name>
<protein>
    <submittedName>
        <fullName evidence="1">Uncharacterized protein</fullName>
    </submittedName>
</protein>
<dbReference type="EMBL" id="AAMIYH010000015">
    <property type="protein sequence ID" value="EDH8303050.1"/>
    <property type="molecule type" value="Genomic_DNA"/>
</dbReference>
<reference evidence="1" key="1">
    <citation type="submission" date="2018-07" db="EMBL/GenBank/DDBJ databases">
        <authorList>
            <person name="Ashton P.M."/>
            <person name="Dallman T."/>
            <person name="Nair S."/>
            <person name="De Pinna E."/>
            <person name="Peters T."/>
            <person name="Grant K."/>
        </authorList>
    </citation>
    <scope>NUCLEOTIDE SEQUENCE</scope>
    <source>
        <strain evidence="1">368335</strain>
    </source>
</reference>
<comment type="caution">
    <text evidence="1">The sequence shown here is derived from an EMBL/GenBank/DDBJ whole genome shotgun (WGS) entry which is preliminary data.</text>
</comment>
<gene>
    <name evidence="1" type="ORF">CB695_16395</name>
</gene>
<proteinExistence type="predicted"/>
<dbReference type="AlphaFoldDB" id="A0A635R8B2"/>
<accession>A0A635R8B2</accession>
<organism evidence="1">
    <name type="scientific">Salmonella enterica subsp. enterica serovar Chester</name>
    <dbReference type="NCBI Taxonomy" id="149386"/>
    <lineage>
        <taxon>Bacteria</taxon>
        <taxon>Pseudomonadati</taxon>
        <taxon>Pseudomonadota</taxon>
        <taxon>Gammaproteobacteria</taxon>
        <taxon>Enterobacterales</taxon>
        <taxon>Enterobacteriaceae</taxon>
        <taxon>Salmonella</taxon>
    </lineage>
</organism>